<dbReference type="EMBL" id="JH688027">
    <property type="protein sequence ID" value="EJD33993.1"/>
    <property type="molecule type" value="Genomic_DNA"/>
</dbReference>
<proteinExistence type="predicted"/>
<protein>
    <submittedName>
        <fullName evidence="1">Uncharacterized protein</fullName>
    </submittedName>
</protein>
<reference evidence="2" key="1">
    <citation type="journal article" date="2012" name="Science">
        <title>The Paleozoic origin of enzymatic lignin decomposition reconstructed from 31 fungal genomes.</title>
        <authorList>
            <person name="Floudas D."/>
            <person name="Binder M."/>
            <person name="Riley R."/>
            <person name="Barry K."/>
            <person name="Blanchette R.A."/>
            <person name="Henrissat B."/>
            <person name="Martinez A.T."/>
            <person name="Otillar R."/>
            <person name="Spatafora J.W."/>
            <person name="Yadav J.S."/>
            <person name="Aerts A."/>
            <person name="Benoit I."/>
            <person name="Boyd A."/>
            <person name="Carlson A."/>
            <person name="Copeland A."/>
            <person name="Coutinho P.M."/>
            <person name="de Vries R.P."/>
            <person name="Ferreira P."/>
            <person name="Findley K."/>
            <person name="Foster B."/>
            <person name="Gaskell J."/>
            <person name="Glotzer D."/>
            <person name="Gorecki P."/>
            <person name="Heitman J."/>
            <person name="Hesse C."/>
            <person name="Hori C."/>
            <person name="Igarashi K."/>
            <person name="Jurgens J.A."/>
            <person name="Kallen N."/>
            <person name="Kersten P."/>
            <person name="Kohler A."/>
            <person name="Kuees U."/>
            <person name="Kumar T.K.A."/>
            <person name="Kuo A."/>
            <person name="LaButti K."/>
            <person name="Larrondo L.F."/>
            <person name="Lindquist E."/>
            <person name="Ling A."/>
            <person name="Lombard V."/>
            <person name="Lucas S."/>
            <person name="Lundell T."/>
            <person name="Martin R."/>
            <person name="McLaughlin D.J."/>
            <person name="Morgenstern I."/>
            <person name="Morin E."/>
            <person name="Murat C."/>
            <person name="Nagy L.G."/>
            <person name="Nolan M."/>
            <person name="Ohm R.A."/>
            <person name="Patyshakuliyeva A."/>
            <person name="Rokas A."/>
            <person name="Ruiz-Duenas F.J."/>
            <person name="Sabat G."/>
            <person name="Salamov A."/>
            <person name="Samejima M."/>
            <person name="Schmutz J."/>
            <person name="Slot J.C."/>
            <person name="St John F."/>
            <person name="Stenlid J."/>
            <person name="Sun H."/>
            <person name="Sun S."/>
            <person name="Syed K."/>
            <person name="Tsang A."/>
            <person name="Wiebenga A."/>
            <person name="Young D."/>
            <person name="Pisabarro A."/>
            <person name="Eastwood D.C."/>
            <person name="Martin F."/>
            <person name="Cullen D."/>
            <person name="Grigoriev I.V."/>
            <person name="Hibbett D.S."/>
        </authorList>
    </citation>
    <scope>NUCLEOTIDE SEQUENCE [LARGE SCALE GENOMIC DNA]</scope>
    <source>
        <strain evidence="2">TFB10046</strain>
    </source>
</reference>
<sequence>MADDDRSDAKDAQERPAPFCVLVVAGGRGDGSSTRYPSRDWGVASASQVEVVASQTVRDVLSDH</sequence>
<accession>J0CUJ3</accession>
<organism evidence="1 2">
    <name type="scientific">Auricularia subglabra (strain TFB-10046 / SS5)</name>
    <name type="common">White-rot fungus</name>
    <name type="synonym">Auricularia delicata (strain TFB10046)</name>
    <dbReference type="NCBI Taxonomy" id="717982"/>
    <lineage>
        <taxon>Eukaryota</taxon>
        <taxon>Fungi</taxon>
        <taxon>Dikarya</taxon>
        <taxon>Basidiomycota</taxon>
        <taxon>Agaricomycotina</taxon>
        <taxon>Agaricomycetes</taxon>
        <taxon>Auriculariales</taxon>
        <taxon>Auriculariaceae</taxon>
        <taxon>Auricularia</taxon>
    </lineage>
</organism>
<keyword evidence="2" id="KW-1185">Reference proteome</keyword>
<evidence type="ECO:0000313" key="2">
    <source>
        <dbReference type="Proteomes" id="UP000006514"/>
    </source>
</evidence>
<dbReference type="InParanoid" id="J0CUJ3"/>
<dbReference type="AlphaFoldDB" id="J0CUJ3"/>
<evidence type="ECO:0000313" key="1">
    <source>
        <dbReference type="EMBL" id="EJD33993.1"/>
    </source>
</evidence>
<dbReference type="Proteomes" id="UP000006514">
    <property type="component" value="Unassembled WGS sequence"/>
</dbReference>
<name>J0CUJ3_AURST</name>
<gene>
    <name evidence="1" type="ORF">AURDEDRAFT_176944</name>
</gene>
<dbReference type="KEGG" id="adl:AURDEDRAFT_176944"/>